<comment type="caution">
    <text evidence="8">The sequence shown here is derived from an EMBL/GenBank/DDBJ whole genome shotgun (WGS) entry which is preliminary data.</text>
</comment>
<evidence type="ECO:0000313" key="9">
    <source>
        <dbReference type="Proteomes" id="UP000295124"/>
    </source>
</evidence>
<name>A0A4R4ZQV6_9ACTN</name>
<keyword evidence="3 5" id="KW-1133">Transmembrane helix</keyword>
<reference evidence="8 9" key="1">
    <citation type="submission" date="2019-03" db="EMBL/GenBank/DDBJ databases">
        <title>Draft genome sequences of novel Actinobacteria.</title>
        <authorList>
            <person name="Sahin N."/>
            <person name="Ay H."/>
            <person name="Saygin H."/>
        </authorList>
    </citation>
    <scope>NUCLEOTIDE SEQUENCE [LARGE SCALE GENOMIC DNA]</scope>
    <source>
        <strain evidence="8 9">JCM 13523</strain>
    </source>
</reference>
<evidence type="ECO:0000256" key="5">
    <source>
        <dbReference type="SAM" id="Phobius"/>
    </source>
</evidence>
<evidence type="ECO:0000256" key="4">
    <source>
        <dbReference type="ARBA" id="ARBA00023136"/>
    </source>
</evidence>
<dbReference type="GO" id="GO:0016020">
    <property type="term" value="C:membrane"/>
    <property type="evidence" value="ECO:0007669"/>
    <property type="project" value="UniProtKB-SubCell"/>
</dbReference>
<evidence type="ECO:0000256" key="2">
    <source>
        <dbReference type="ARBA" id="ARBA00022692"/>
    </source>
</evidence>
<dbReference type="GO" id="GO:0030416">
    <property type="term" value="P:methylamine metabolic process"/>
    <property type="evidence" value="ECO:0007669"/>
    <property type="project" value="InterPro"/>
</dbReference>
<feature type="domain" description="Methylamine utilisation protein MauE" evidence="7">
    <location>
        <begin position="1"/>
        <end position="138"/>
    </location>
</feature>
<protein>
    <submittedName>
        <fullName evidence="8">Methylamine utilization protein MauE</fullName>
    </submittedName>
</protein>
<evidence type="ECO:0000259" key="7">
    <source>
        <dbReference type="Pfam" id="PF07291"/>
    </source>
</evidence>
<accession>A0A4R4ZQV6</accession>
<evidence type="ECO:0000256" key="6">
    <source>
        <dbReference type="SAM" id="SignalP"/>
    </source>
</evidence>
<feature type="signal peptide" evidence="6">
    <location>
        <begin position="1"/>
        <end position="20"/>
    </location>
</feature>
<dbReference type="Proteomes" id="UP000295124">
    <property type="component" value="Unassembled WGS sequence"/>
</dbReference>
<keyword evidence="6" id="KW-0732">Signal</keyword>
<comment type="subcellular location">
    <subcellularLocation>
        <location evidence="1">Membrane</location>
        <topology evidence="1">Multi-pass membrane protein</topology>
    </subcellularLocation>
</comment>
<dbReference type="InterPro" id="IPR009908">
    <property type="entry name" value="Methylamine_util_MauE"/>
</dbReference>
<gene>
    <name evidence="8" type="ORF">E1263_11760</name>
</gene>
<feature type="transmembrane region" description="Helical" evidence="5">
    <location>
        <begin position="46"/>
        <end position="70"/>
    </location>
</feature>
<feature type="transmembrane region" description="Helical" evidence="5">
    <location>
        <begin position="123"/>
        <end position="142"/>
    </location>
</feature>
<dbReference type="EMBL" id="SMKX01000026">
    <property type="protein sequence ID" value="TDD60289.1"/>
    <property type="molecule type" value="Genomic_DNA"/>
</dbReference>
<evidence type="ECO:0000256" key="1">
    <source>
        <dbReference type="ARBA" id="ARBA00004141"/>
    </source>
</evidence>
<evidence type="ECO:0000313" key="8">
    <source>
        <dbReference type="EMBL" id="TDD60289.1"/>
    </source>
</evidence>
<keyword evidence="9" id="KW-1185">Reference proteome</keyword>
<proteinExistence type="predicted"/>
<dbReference type="RefSeq" id="WP_132167276.1">
    <property type="nucleotide sequence ID" value="NZ_SMKX01000026.1"/>
</dbReference>
<keyword evidence="2 5" id="KW-0812">Transmembrane</keyword>
<sequence length="182" mass="18401">MVYLLLSCCLCLAFVFGQSAVSKTGSKAFRDFAGSAGPLEILPTGLRVPAAAGVVVAEVTLTVALLVGAFSASLRFVASAGFLLAVLLLLSFTAAIVVTLRRGIRKPCKCFGAATTPLGRAHVVRNVLLLAAAVAGLVAGATRPESVEPAGFAIAAVAGLVGGLLVTRFDDLVELFGSQAIG</sequence>
<evidence type="ECO:0000256" key="3">
    <source>
        <dbReference type="ARBA" id="ARBA00022989"/>
    </source>
</evidence>
<dbReference type="Pfam" id="PF07291">
    <property type="entry name" value="MauE"/>
    <property type="match status" value="1"/>
</dbReference>
<dbReference type="OrthoDB" id="3828761at2"/>
<keyword evidence="4 5" id="KW-0472">Membrane</keyword>
<feature type="transmembrane region" description="Helical" evidence="5">
    <location>
        <begin position="149"/>
        <end position="169"/>
    </location>
</feature>
<feature type="transmembrane region" description="Helical" evidence="5">
    <location>
        <begin position="82"/>
        <end position="103"/>
    </location>
</feature>
<feature type="chain" id="PRO_5038973398" evidence="6">
    <location>
        <begin position="21"/>
        <end position="182"/>
    </location>
</feature>
<dbReference type="AlphaFoldDB" id="A0A4R4ZQV6"/>
<organism evidence="8 9">
    <name type="scientific">Kribbella antibiotica</name>
    <dbReference type="NCBI Taxonomy" id="190195"/>
    <lineage>
        <taxon>Bacteria</taxon>
        <taxon>Bacillati</taxon>
        <taxon>Actinomycetota</taxon>
        <taxon>Actinomycetes</taxon>
        <taxon>Propionibacteriales</taxon>
        <taxon>Kribbellaceae</taxon>
        <taxon>Kribbella</taxon>
    </lineage>
</organism>